<sequence length="115" mass="12854">MTNKFELEHIGINTENTKEAEELAALLSSIFNLTARHGQKSEFAGDYFECMRSPFLGKNGHIAMRTPDLENAVEELKGKGLDFNLDTAAYDEEGKLKNIYLAGEFGGFAIHILRK</sequence>
<evidence type="ECO:0000313" key="2">
    <source>
        <dbReference type="Proteomes" id="UP001252875"/>
    </source>
</evidence>
<reference evidence="1 2" key="1">
    <citation type="submission" date="2023-03" db="EMBL/GenBank/DDBJ databases">
        <authorList>
            <person name="Shen W."/>
            <person name="Cai J."/>
        </authorList>
    </citation>
    <scope>NUCLEOTIDE SEQUENCE [LARGE SCALE GENOMIC DNA]</scope>
    <source>
        <strain evidence="1 2">D6-4</strain>
    </source>
</reference>
<dbReference type="RefSeq" id="WP_137663005.1">
    <property type="nucleotide sequence ID" value="NZ_BJED01000002.1"/>
</dbReference>
<dbReference type="Gene3D" id="3.10.180.10">
    <property type="entry name" value="2,3-Dihydroxybiphenyl 1,2-Dioxygenase, domain 1"/>
    <property type="match status" value="1"/>
</dbReference>
<organism evidence="1 2">
    <name type="scientific">Enterococcus hulanensis</name>
    <dbReference type="NCBI Taxonomy" id="2559929"/>
    <lineage>
        <taxon>Bacteria</taxon>
        <taxon>Bacillati</taxon>
        <taxon>Bacillota</taxon>
        <taxon>Bacilli</taxon>
        <taxon>Lactobacillales</taxon>
        <taxon>Enterococcaceae</taxon>
        <taxon>Enterococcus</taxon>
    </lineage>
</organism>
<accession>A0ABU3EVX9</accession>
<protein>
    <submittedName>
        <fullName evidence="1">2-dehydro-3-deoxyphosphogluconate aldolase</fullName>
    </submittedName>
</protein>
<proteinExistence type="predicted"/>
<dbReference type="EMBL" id="JARPYI010000001">
    <property type="protein sequence ID" value="MDT2599020.1"/>
    <property type="molecule type" value="Genomic_DNA"/>
</dbReference>
<dbReference type="InterPro" id="IPR029068">
    <property type="entry name" value="Glyas_Bleomycin-R_OHBP_Dase"/>
</dbReference>
<evidence type="ECO:0000313" key="1">
    <source>
        <dbReference type="EMBL" id="MDT2599020.1"/>
    </source>
</evidence>
<comment type="caution">
    <text evidence="1">The sequence shown here is derived from an EMBL/GenBank/DDBJ whole genome shotgun (WGS) entry which is preliminary data.</text>
</comment>
<keyword evidence="2" id="KW-1185">Reference proteome</keyword>
<dbReference type="Proteomes" id="UP001252875">
    <property type="component" value="Unassembled WGS sequence"/>
</dbReference>
<dbReference type="SUPFAM" id="SSF54593">
    <property type="entry name" value="Glyoxalase/Bleomycin resistance protein/Dihydroxybiphenyl dioxygenase"/>
    <property type="match status" value="1"/>
</dbReference>
<name>A0ABU3EVX9_9ENTE</name>
<gene>
    <name evidence="1" type="ORF">P7D85_04490</name>
</gene>